<dbReference type="EMBL" id="VOHY01000017">
    <property type="protein sequence ID" value="TWV69785.1"/>
    <property type="molecule type" value="Genomic_DNA"/>
</dbReference>
<proteinExistence type="predicted"/>
<accession>A0A5C6L165</accession>
<dbReference type="Proteomes" id="UP000318041">
    <property type="component" value="Unassembled WGS sequence"/>
</dbReference>
<evidence type="ECO:0000313" key="1">
    <source>
        <dbReference type="EMBL" id="TWV69785.1"/>
    </source>
</evidence>
<sequence>MELKRFLKEKYNWSDRELINRLDLKQIFKKANYHASSELLGFISHFYNMHILFLHCDVNFKIKKVLSDYPYNLFFDQFCELTGKSNPTPFAEIKGGHMVLVVDEDNFIYGIFDDCIVEFGDNYYDMLKKLYLM</sequence>
<evidence type="ECO:0000313" key="2">
    <source>
        <dbReference type="Proteomes" id="UP000318041"/>
    </source>
</evidence>
<name>A0A5C6L165_BACFG</name>
<reference evidence="1 2" key="1">
    <citation type="submission" date="2019-08" db="EMBL/GenBank/DDBJ databases">
        <title>Genome sequencing of Bacteroides fragilis Sample_iSURF_9.</title>
        <authorList>
            <person name="Chandler J.E."/>
            <person name="Ruoff K.L."/>
            <person name="Price C.E."/>
            <person name="Valls R.A."/>
            <person name="O'Toole G.A."/>
        </authorList>
    </citation>
    <scope>NUCLEOTIDE SEQUENCE [LARGE SCALE GENOMIC DNA]</scope>
    <source>
        <strain evidence="1 2">CFPLTA004_1B</strain>
    </source>
</reference>
<gene>
    <name evidence="1" type="ORF">FSA08_18685</name>
</gene>
<dbReference type="RefSeq" id="WP_004323409.1">
    <property type="nucleotide sequence ID" value="NZ_JALHKZ010000007.1"/>
</dbReference>
<organism evidence="1 2">
    <name type="scientific">Bacteroides fragilis</name>
    <dbReference type="NCBI Taxonomy" id="817"/>
    <lineage>
        <taxon>Bacteria</taxon>
        <taxon>Pseudomonadati</taxon>
        <taxon>Bacteroidota</taxon>
        <taxon>Bacteroidia</taxon>
        <taxon>Bacteroidales</taxon>
        <taxon>Bacteroidaceae</taxon>
        <taxon>Bacteroides</taxon>
    </lineage>
</organism>
<protein>
    <submittedName>
        <fullName evidence="1">Uncharacterized protein</fullName>
    </submittedName>
</protein>
<dbReference type="AlphaFoldDB" id="A0A5C6L165"/>
<comment type="caution">
    <text evidence="1">The sequence shown here is derived from an EMBL/GenBank/DDBJ whole genome shotgun (WGS) entry which is preliminary data.</text>
</comment>